<proteinExistence type="predicted"/>
<dbReference type="SMART" id="SM00382">
    <property type="entry name" value="AAA"/>
    <property type="match status" value="2"/>
</dbReference>
<dbReference type="GO" id="GO:0016887">
    <property type="term" value="F:ATP hydrolysis activity"/>
    <property type="evidence" value="ECO:0007669"/>
    <property type="project" value="InterPro"/>
</dbReference>
<reference evidence="6 7" key="1">
    <citation type="submission" date="2020-08" db="EMBL/GenBank/DDBJ databases">
        <authorList>
            <person name="Newling K."/>
            <person name="Davey J."/>
            <person name="Forrester S."/>
        </authorList>
    </citation>
    <scope>NUCLEOTIDE SEQUENCE [LARGE SCALE GENOMIC DNA]</scope>
    <source>
        <strain evidence="7">Crithidia deanei Carvalho (ATCC PRA-265)</strain>
    </source>
</reference>
<dbReference type="Pfam" id="PF17862">
    <property type="entry name" value="AAA_lid_3"/>
    <property type="match status" value="1"/>
</dbReference>
<feature type="domain" description="AAA+ ATPase" evidence="5">
    <location>
        <begin position="101"/>
        <end position="236"/>
    </location>
</feature>
<dbReference type="InterPro" id="IPR003959">
    <property type="entry name" value="ATPase_AAA_core"/>
</dbReference>
<dbReference type="PANTHER" id="PTHR23077:SF27">
    <property type="entry name" value="ATPASE FAMILY GENE 2 PROTEIN HOMOLOG A"/>
    <property type="match status" value="1"/>
</dbReference>
<keyword evidence="4" id="KW-0067">ATP-binding</keyword>
<accession>A0A7G2CGD2</accession>
<dbReference type="InterPro" id="IPR050168">
    <property type="entry name" value="AAA_ATPase_domain"/>
</dbReference>
<dbReference type="InterPro" id="IPR041569">
    <property type="entry name" value="AAA_lid_3"/>
</dbReference>
<organism evidence="6 7">
    <name type="scientific">Angomonas deanei</name>
    <dbReference type="NCBI Taxonomy" id="59799"/>
    <lineage>
        <taxon>Eukaryota</taxon>
        <taxon>Discoba</taxon>
        <taxon>Euglenozoa</taxon>
        <taxon>Kinetoplastea</taxon>
        <taxon>Metakinetoplastina</taxon>
        <taxon>Trypanosomatida</taxon>
        <taxon>Trypanosomatidae</taxon>
        <taxon>Strigomonadinae</taxon>
        <taxon>Angomonas</taxon>
    </lineage>
</organism>
<dbReference type="GO" id="GO:0005737">
    <property type="term" value="C:cytoplasm"/>
    <property type="evidence" value="ECO:0007669"/>
    <property type="project" value="UniProtKB-SubCell"/>
</dbReference>
<evidence type="ECO:0000259" key="5">
    <source>
        <dbReference type="SMART" id="SM00382"/>
    </source>
</evidence>
<gene>
    <name evidence="6" type="ORF">ADEAN_000550700</name>
</gene>
<keyword evidence="3" id="KW-0547">Nucleotide-binding</keyword>
<dbReference type="AlphaFoldDB" id="A0A7G2CGD2"/>
<dbReference type="FunFam" id="3.40.50.300:FF:000567">
    <property type="entry name" value="ATPase, AAA family protein"/>
    <property type="match status" value="1"/>
</dbReference>
<keyword evidence="7" id="KW-1185">Reference proteome</keyword>
<dbReference type="SUPFAM" id="SSF52540">
    <property type="entry name" value="P-loop containing nucleoside triphosphate hydrolases"/>
    <property type="match status" value="2"/>
</dbReference>
<keyword evidence="2" id="KW-0963">Cytoplasm</keyword>
<evidence type="ECO:0000256" key="3">
    <source>
        <dbReference type="ARBA" id="ARBA00022741"/>
    </source>
</evidence>
<dbReference type="Pfam" id="PF00004">
    <property type="entry name" value="AAA"/>
    <property type="match status" value="2"/>
</dbReference>
<evidence type="ECO:0000313" key="7">
    <source>
        <dbReference type="Proteomes" id="UP000515908"/>
    </source>
</evidence>
<evidence type="ECO:0000256" key="2">
    <source>
        <dbReference type="ARBA" id="ARBA00022490"/>
    </source>
</evidence>
<protein>
    <submittedName>
        <fullName evidence="6">ATPase family associated with various cellular activities (AAA)/AAA+ lid domain containing protein, putative</fullName>
    </submittedName>
</protein>
<dbReference type="Proteomes" id="UP000515908">
    <property type="component" value="Chromosome 10"/>
</dbReference>
<dbReference type="GO" id="GO:0005524">
    <property type="term" value="F:ATP binding"/>
    <property type="evidence" value="ECO:0007669"/>
    <property type="project" value="UniProtKB-KW"/>
</dbReference>
<sequence>MISATIEEQKTETIIDPSPSSEVEWKSMFRSRFRYRVLFKGMIEQFRWCSRQVTVAVEGVHSSAGDVAYGILTDGTCILTGEGGAPNQSDKGVIADGSIRSQKHLLVLGDRGCGKSYFLKKEAERDASNRNVYSINVEELPQGENSSVSTATVLHELLQKAKRSTPCTLVVDDLHLICNTKSSTAPWITAQLASSICDLLEDVRSGHLDIRLIASAVDRESLDPRLTSAENLGLCVTQLIPPATVQERVDCMHHCFHDLQVEVTPEMRDEMERVAVNCHAFTPRDFFRLADTAVIHAVTECGSAKSVAPACITDAARKIRPSSLRQFDVSIPTVSWNDIGGSEEAKTVLRDVVSWCLGKQRWIFETFPISPPKGVLLYGPPGCSKTMLAKALAHESQLNFISIKGPEVFSKWVGDSEKAVRDIFTRARNAAPCIVFIDELDGMCGHRGGGGVSDRVISQFLTELDGLPSAFAGKSNALVFVAATNRPDSIDAAVLRPGRIDRCVYIGLPSTSERCAIVRIHFSRIPVDDTLTPEYVAEQTEGYTGAEVVAVVKEASLVAVSEEEDAQFLSRKHVDTALKKVRPRIKPEDVRWYKNWSTRK</sequence>
<feature type="domain" description="AAA+ ATPase" evidence="5">
    <location>
        <begin position="371"/>
        <end position="510"/>
    </location>
</feature>
<comment type="subcellular location">
    <subcellularLocation>
        <location evidence="1">Cytoplasm</location>
    </subcellularLocation>
</comment>
<dbReference type="EMBL" id="LR877154">
    <property type="protein sequence ID" value="CAD2218021.1"/>
    <property type="molecule type" value="Genomic_DNA"/>
</dbReference>
<dbReference type="Gene3D" id="3.40.50.300">
    <property type="entry name" value="P-loop containing nucleotide triphosphate hydrolases"/>
    <property type="match status" value="2"/>
</dbReference>
<evidence type="ECO:0000313" key="6">
    <source>
        <dbReference type="EMBL" id="CAD2218021.1"/>
    </source>
</evidence>
<evidence type="ECO:0000256" key="1">
    <source>
        <dbReference type="ARBA" id="ARBA00004496"/>
    </source>
</evidence>
<dbReference type="CDD" id="cd00009">
    <property type="entry name" value="AAA"/>
    <property type="match status" value="1"/>
</dbReference>
<dbReference type="InterPro" id="IPR027417">
    <property type="entry name" value="P-loop_NTPase"/>
</dbReference>
<dbReference type="VEuPathDB" id="TriTrypDB:ADEAN_000550700"/>
<dbReference type="Gene3D" id="1.10.8.60">
    <property type="match status" value="1"/>
</dbReference>
<name>A0A7G2CGD2_9TRYP</name>
<dbReference type="PANTHER" id="PTHR23077">
    <property type="entry name" value="AAA-FAMILY ATPASE"/>
    <property type="match status" value="1"/>
</dbReference>
<evidence type="ECO:0000256" key="4">
    <source>
        <dbReference type="ARBA" id="ARBA00022840"/>
    </source>
</evidence>
<dbReference type="InterPro" id="IPR003593">
    <property type="entry name" value="AAA+_ATPase"/>
</dbReference>